<feature type="transmembrane region" description="Helical" evidence="9">
    <location>
        <begin position="458"/>
        <end position="477"/>
    </location>
</feature>
<feature type="region of interest" description="Disordered" evidence="8">
    <location>
        <begin position="488"/>
        <end position="513"/>
    </location>
</feature>
<feature type="transmembrane region" description="Helical" evidence="9">
    <location>
        <begin position="238"/>
        <end position="258"/>
    </location>
</feature>
<dbReference type="InterPro" id="IPR020846">
    <property type="entry name" value="MFS_dom"/>
</dbReference>
<dbReference type="PROSITE" id="PS50850">
    <property type="entry name" value="MFS"/>
    <property type="match status" value="1"/>
</dbReference>
<keyword evidence="4 9" id="KW-0812">Transmembrane</keyword>
<dbReference type="RefSeq" id="WP_290109855.1">
    <property type="nucleotide sequence ID" value="NZ_JAUEPL010000003.1"/>
</dbReference>
<name>A0ABT7Z0J6_9ACTN</name>
<dbReference type="EMBL" id="JAUEPL010000003">
    <property type="protein sequence ID" value="MDN3293028.1"/>
    <property type="molecule type" value="Genomic_DNA"/>
</dbReference>
<comment type="subcellular location">
    <subcellularLocation>
        <location evidence="1">Cell membrane</location>
        <topology evidence="1">Multi-pass membrane protein</topology>
    </subcellularLocation>
</comment>
<keyword evidence="2" id="KW-0813">Transport</keyword>
<evidence type="ECO:0000256" key="7">
    <source>
        <dbReference type="ARBA" id="ARBA00023251"/>
    </source>
</evidence>
<dbReference type="Proteomes" id="UP001174050">
    <property type="component" value="Unassembled WGS sequence"/>
</dbReference>
<evidence type="ECO:0000256" key="3">
    <source>
        <dbReference type="ARBA" id="ARBA00022475"/>
    </source>
</evidence>
<sequence length="513" mass="53915">MTSTTPQAAGTDADRRRWLALAIVMTAAFMDLVDVTIVNIAIPSIERDLSASFGAIQWITAGYALAFAAGLITGGRLGDIYGRKRLFLVGIAGFTVASALCGFAASPEMLVASRLLQGAMAAMMVPQVLAIIHVTFPPHERGKVFGMFGAVVGLGAVSGPLLGALLTQWNLFGLEWRPIFLINLPVGVAGLILGRAFITESRADKALRLDLVGVALVTLGLLMLIYPLTRGRELDWPLWGHVCMVGSLLVFGAFVAYERYKTRKDGSPLVELSLFRVKSFAAGIAVQLTFGVVMGVFFLVWTLYMQVGLGWSPLRAGLTGVPFSIAVSVAAGLSVQLLVPRFGRKVLQAGALTMAAGVLLYIWEAGRYGTAIHSWQMVLPLVVMGVGMGLIVAPLTDAVLSDVPREHAGSASGLINTTGQMGTALGLGLVSVVFFGAIDEERLAPARVGEAFAEAFQGALWWVVAVLVVIFLVMFALPVRPKQHLEGGTGGAGGAGGAGGTADAPEAEPVLTR</sequence>
<proteinExistence type="predicted"/>
<evidence type="ECO:0000256" key="5">
    <source>
        <dbReference type="ARBA" id="ARBA00022989"/>
    </source>
</evidence>
<evidence type="ECO:0000256" key="1">
    <source>
        <dbReference type="ARBA" id="ARBA00004651"/>
    </source>
</evidence>
<dbReference type="InterPro" id="IPR011701">
    <property type="entry name" value="MFS"/>
</dbReference>
<feature type="transmembrane region" description="Helical" evidence="9">
    <location>
        <begin position="178"/>
        <end position="197"/>
    </location>
</feature>
<keyword evidence="12" id="KW-1185">Reference proteome</keyword>
<protein>
    <submittedName>
        <fullName evidence="11">MFS transporter</fullName>
    </submittedName>
</protein>
<dbReference type="Gene3D" id="1.20.1250.20">
    <property type="entry name" value="MFS general substrate transporter like domains"/>
    <property type="match status" value="1"/>
</dbReference>
<dbReference type="InterPro" id="IPR004638">
    <property type="entry name" value="EmrB-like"/>
</dbReference>
<evidence type="ECO:0000259" key="10">
    <source>
        <dbReference type="PROSITE" id="PS50850"/>
    </source>
</evidence>
<feature type="transmembrane region" description="Helical" evidence="9">
    <location>
        <begin position="421"/>
        <end position="438"/>
    </location>
</feature>
<dbReference type="CDD" id="cd17321">
    <property type="entry name" value="MFS_MMR_MDR_like"/>
    <property type="match status" value="1"/>
</dbReference>
<evidence type="ECO:0000313" key="12">
    <source>
        <dbReference type="Proteomes" id="UP001174050"/>
    </source>
</evidence>
<accession>A0ABT7Z0J6</accession>
<feature type="compositionally biased region" description="Gly residues" evidence="8">
    <location>
        <begin position="488"/>
        <end position="500"/>
    </location>
</feature>
<dbReference type="PANTHER" id="PTHR42718">
    <property type="entry name" value="MAJOR FACILITATOR SUPERFAMILY MULTIDRUG TRANSPORTER MFSC"/>
    <property type="match status" value="1"/>
</dbReference>
<gene>
    <name evidence="11" type="ORF">QWM81_02985</name>
</gene>
<organism evidence="11 12">
    <name type="scientific">Streptomyces ficellus</name>
    <dbReference type="NCBI Taxonomy" id="1977088"/>
    <lineage>
        <taxon>Bacteria</taxon>
        <taxon>Bacillati</taxon>
        <taxon>Actinomycetota</taxon>
        <taxon>Actinomycetes</taxon>
        <taxon>Kitasatosporales</taxon>
        <taxon>Streptomycetaceae</taxon>
        <taxon>Streptomyces</taxon>
    </lineage>
</organism>
<feature type="transmembrane region" description="Helical" evidence="9">
    <location>
        <begin position="111"/>
        <end position="132"/>
    </location>
</feature>
<feature type="transmembrane region" description="Helical" evidence="9">
    <location>
        <begin position="279"/>
        <end position="304"/>
    </location>
</feature>
<feature type="transmembrane region" description="Helical" evidence="9">
    <location>
        <begin position="346"/>
        <end position="363"/>
    </location>
</feature>
<evidence type="ECO:0000256" key="9">
    <source>
        <dbReference type="SAM" id="Phobius"/>
    </source>
</evidence>
<dbReference type="SUPFAM" id="SSF103473">
    <property type="entry name" value="MFS general substrate transporter"/>
    <property type="match status" value="1"/>
</dbReference>
<dbReference type="InterPro" id="IPR036259">
    <property type="entry name" value="MFS_trans_sf"/>
</dbReference>
<feature type="transmembrane region" description="Helical" evidence="9">
    <location>
        <begin position="54"/>
        <end position="74"/>
    </location>
</feature>
<dbReference type="NCBIfam" id="TIGR00711">
    <property type="entry name" value="efflux_EmrB"/>
    <property type="match status" value="1"/>
</dbReference>
<comment type="caution">
    <text evidence="11">The sequence shown here is derived from an EMBL/GenBank/DDBJ whole genome shotgun (WGS) entry which is preliminary data.</text>
</comment>
<feature type="transmembrane region" description="Helical" evidence="9">
    <location>
        <begin position="209"/>
        <end position="226"/>
    </location>
</feature>
<evidence type="ECO:0000256" key="2">
    <source>
        <dbReference type="ARBA" id="ARBA00022448"/>
    </source>
</evidence>
<dbReference type="PRINTS" id="PR01036">
    <property type="entry name" value="TCRTETB"/>
</dbReference>
<reference evidence="11" key="1">
    <citation type="submission" date="2023-06" db="EMBL/GenBank/DDBJ databases">
        <title>WGS-Sequencing of Streptomyces ficellus isolate 21 collected from sand in Gara Djebilet Iron Mine in Algeria.</title>
        <authorList>
            <person name="Zegers G.P."/>
            <person name="Gomez A."/>
            <person name="Gueddou A."/>
            <person name="Zahara A.F."/>
            <person name="Worth M."/>
            <person name="Sevigny J.L."/>
            <person name="Tisa L."/>
        </authorList>
    </citation>
    <scope>NUCLEOTIDE SEQUENCE</scope>
    <source>
        <strain evidence="11">AS11</strain>
    </source>
</reference>
<keyword evidence="7" id="KW-0046">Antibiotic resistance</keyword>
<keyword evidence="5 9" id="KW-1133">Transmembrane helix</keyword>
<dbReference type="Pfam" id="PF07690">
    <property type="entry name" value="MFS_1"/>
    <property type="match status" value="1"/>
</dbReference>
<feature type="domain" description="Major facilitator superfamily (MFS) profile" evidence="10">
    <location>
        <begin position="20"/>
        <end position="483"/>
    </location>
</feature>
<dbReference type="Gene3D" id="1.20.1720.10">
    <property type="entry name" value="Multidrug resistance protein D"/>
    <property type="match status" value="1"/>
</dbReference>
<feature type="transmembrane region" description="Helical" evidence="9">
    <location>
        <begin position="86"/>
        <end position="105"/>
    </location>
</feature>
<feature type="transmembrane region" description="Helical" evidence="9">
    <location>
        <begin position="375"/>
        <end position="400"/>
    </location>
</feature>
<feature type="transmembrane region" description="Helical" evidence="9">
    <location>
        <begin position="316"/>
        <end position="339"/>
    </location>
</feature>
<keyword evidence="6 9" id="KW-0472">Membrane</keyword>
<evidence type="ECO:0000256" key="8">
    <source>
        <dbReference type="SAM" id="MobiDB-lite"/>
    </source>
</evidence>
<evidence type="ECO:0000256" key="6">
    <source>
        <dbReference type="ARBA" id="ARBA00023136"/>
    </source>
</evidence>
<evidence type="ECO:0000313" key="11">
    <source>
        <dbReference type="EMBL" id="MDN3293028.1"/>
    </source>
</evidence>
<dbReference type="PANTHER" id="PTHR42718:SF39">
    <property type="entry name" value="ACTINORHODIN TRANSPORTER-RELATED"/>
    <property type="match status" value="1"/>
</dbReference>
<feature type="transmembrane region" description="Helical" evidence="9">
    <location>
        <begin position="18"/>
        <end position="42"/>
    </location>
</feature>
<evidence type="ECO:0000256" key="4">
    <source>
        <dbReference type="ARBA" id="ARBA00022692"/>
    </source>
</evidence>
<feature type="transmembrane region" description="Helical" evidence="9">
    <location>
        <begin position="144"/>
        <end position="166"/>
    </location>
</feature>
<keyword evidence="3" id="KW-1003">Cell membrane</keyword>